<dbReference type="RefSeq" id="WP_271088947.1">
    <property type="nucleotide sequence ID" value="NZ_JAPJZH010000004.1"/>
</dbReference>
<feature type="transmembrane region" description="Helical" evidence="1">
    <location>
        <begin position="263"/>
        <end position="280"/>
    </location>
</feature>
<evidence type="ECO:0000256" key="1">
    <source>
        <dbReference type="SAM" id="Phobius"/>
    </source>
</evidence>
<reference evidence="3" key="1">
    <citation type="submission" date="2022-11" db="EMBL/GenBank/DDBJ databases">
        <title>Hoeflea poritis sp. nov., isolated from scleractinian coral Porites lutea.</title>
        <authorList>
            <person name="Zhang G."/>
            <person name="Wei Q."/>
            <person name="Cai L."/>
        </authorList>
    </citation>
    <scope>NUCLEOTIDE SEQUENCE</scope>
    <source>
        <strain evidence="3">E7-10</strain>
    </source>
</reference>
<feature type="transmembrane region" description="Helical" evidence="1">
    <location>
        <begin position="33"/>
        <end position="56"/>
    </location>
</feature>
<feature type="domain" description="Inositolphosphotransferase Aur1/Ipt1" evidence="2">
    <location>
        <begin position="115"/>
        <end position="300"/>
    </location>
</feature>
<feature type="transmembrane region" description="Helical" evidence="1">
    <location>
        <begin position="238"/>
        <end position="258"/>
    </location>
</feature>
<sequence>MLTFPGRRWFVGLALLAAFDFAYIYLAGHRVDLRSLLGTAGSGIGLLCVVAANYWLLNAKRGGVLLVTTPSSRRLIEKLQTFFEGYAFILLGWVALRLFNHITMMTDIPYADAMLLAWDRAFFLDWNAYFSFVADRPALIRILDLAYVSLTPTSVAGFIGLFLLGRIEAARFFVVTFTTTAIVCTVIGMFFPAVAAVGYALERPELLDQFATRPGWYSIPILEALRNADTYTFNVFDLPGLTTFPSFDTAAGIVLAYAYRRSLLYIPVLCYTVVMIASTPVWGGHYFVDLFAGAAIAVVVCRAFERTDRYRTLFAPPAAGQPHLGPVAATKDMMRHATGE</sequence>
<dbReference type="SUPFAM" id="SSF48317">
    <property type="entry name" value="Acid phosphatase/Vanadium-dependent haloperoxidase"/>
    <property type="match status" value="1"/>
</dbReference>
<keyword evidence="1" id="KW-1133">Transmembrane helix</keyword>
<feature type="transmembrane region" description="Helical" evidence="1">
    <location>
        <begin position="9"/>
        <end position="27"/>
    </location>
</feature>
<feature type="transmembrane region" description="Helical" evidence="1">
    <location>
        <begin position="81"/>
        <end position="99"/>
    </location>
</feature>
<dbReference type="InterPro" id="IPR026841">
    <property type="entry name" value="Aur1/Ipt1"/>
</dbReference>
<keyword evidence="1" id="KW-0812">Transmembrane</keyword>
<keyword evidence="4" id="KW-1185">Reference proteome</keyword>
<gene>
    <name evidence="3" type="ORF">OOZ53_08205</name>
</gene>
<accession>A0ABT4VKT2</accession>
<dbReference type="Pfam" id="PF14378">
    <property type="entry name" value="PAP2_3"/>
    <property type="match status" value="1"/>
</dbReference>
<evidence type="ECO:0000313" key="3">
    <source>
        <dbReference type="EMBL" id="MDA4845327.1"/>
    </source>
</evidence>
<dbReference type="InterPro" id="IPR036938">
    <property type="entry name" value="PAP2/HPO_sf"/>
</dbReference>
<evidence type="ECO:0000259" key="2">
    <source>
        <dbReference type="Pfam" id="PF14378"/>
    </source>
</evidence>
<feature type="transmembrane region" description="Helical" evidence="1">
    <location>
        <begin position="172"/>
        <end position="201"/>
    </location>
</feature>
<organism evidence="3 4">
    <name type="scientific">Hoeflea poritis</name>
    <dbReference type="NCBI Taxonomy" id="2993659"/>
    <lineage>
        <taxon>Bacteria</taxon>
        <taxon>Pseudomonadati</taxon>
        <taxon>Pseudomonadota</taxon>
        <taxon>Alphaproteobacteria</taxon>
        <taxon>Hyphomicrobiales</taxon>
        <taxon>Rhizobiaceae</taxon>
        <taxon>Hoeflea</taxon>
    </lineage>
</organism>
<keyword evidence="1" id="KW-0472">Membrane</keyword>
<feature type="transmembrane region" description="Helical" evidence="1">
    <location>
        <begin position="145"/>
        <end position="165"/>
    </location>
</feature>
<comment type="caution">
    <text evidence="3">The sequence shown here is derived from an EMBL/GenBank/DDBJ whole genome shotgun (WGS) entry which is preliminary data.</text>
</comment>
<name>A0ABT4VKT2_9HYPH</name>
<dbReference type="Proteomes" id="UP001148313">
    <property type="component" value="Unassembled WGS sequence"/>
</dbReference>
<proteinExistence type="predicted"/>
<dbReference type="EMBL" id="JAPJZH010000004">
    <property type="protein sequence ID" value="MDA4845327.1"/>
    <property type="molecule type" value="Genomic_DNA"/>
</dbReference>
<feature type="transmembrane region" description="Helical" evidence="1">
    <location>
        <begin position="286"/>
        <end position="304"/>
    </location>
</feature>
<evidence type="ECO:0000313" key="4">
    <source>
        <dbReference type="Proteomes" id="UP001148313"/>
    </source>
</evidence>
<protein>
    <submittedName>
        <fullName evidence="3">Phosphatase PAP2 family protein</fullName>
    </submittedName>
</protein>